<reference evidence="1 2" key="1">
    <citation type="journal article" date="2011" name="J. Bacteriol.">
        <title>Genome sequence of Brevibacillus laterosporus LMG 15441, a pathogen of invertebrates.</title>
        <authorList>
            <person name="Djukic M."/>
            <person name="Poehlein A."/>
            <person name="Thurmer A."/>
            <person name="Daniel R."/>
        </authorList>
    </citation>
    <scope>NUCLEOTIDE SEQUENCE [LARGE SCALE GENOMIC DNA]</scope>
    <source>
        <strain evidence="1 2">LMG 15441</strain>
    </source>
</reference>
<sequence>MKIIESFINQDINTLSSKKIDLCLSLFKYIDWDCHVRFSTIERLASEIGTTVKYVKEMMNELKRDGVLSYHPNNPDLIRFELASDNLEWERGDRYCKPFFFFDRPEFKRLKVNAKRIILKAALQLSIQSLSQNATVVMKKETFFSRKQYHLRKLPIDNERFSLSIREINAKLFGIVDVQIHKSVETKKEFLVFNFVPEILTQFYTIERERSLLKDTFTCYGVVKNLSPETYQGILATAKGFIHSLVKESEFLLLNKYSIRATSYSKVEEEILKQKRTVRYLARSIYDEAVRYLASSLNSLELELNTPDAISAYFRGILHNISLEKMTENAKEIDRYHSFAMSFNSLPDFKEGKSKYEYLKKLGLEGFTIIDQETIFYATKRYQFIFDLLNGVCHK</sequence>
<organism evidence="1 2">
    <name type="scientific">Brevibacillus laterosporus LMG 15441</name>
    <dbReference type="NCBI Taxonomy" id="1042163"/>
    <lineage>
        <taxon>Bacteria</taxon>
        <taxon>Bacillati</taxon>
        <taxon>Bacillota</taxon>
        <taxon>Bacilli</taxon>
        <taxon>Bacillales</taxon>
        <taxon>Paenibacillaceae</taxon>
        <taxon>Brevibacillus</taxon>
    </lineage>
</organism>
<dbReference type="AlphaFoldDB" id="A0A075R4J1"/>
<dbReference type="eggNOG" id="ENOG502ZEJV">
    <property type="taxonomic scope" value="Bacteria"/>
</dbReference>
<dbReference type="Proteomes" id="UP000005850">
    <property type="component" value="Chromosome"/>
</dbReference>
<dbReference type="EMBL" id="CP007806">
    <property type="protein sequence ID" value="AIG26098.1"/>
    <property type="molecule type" value="Genomic_DNA"/>
</dbReference>
<evidence type="ECO:0000313" key="1">
    <source>
        <dbReference type="EMBL" id="AIG26098.1"/>
    </source>
</evidence>
<dbReference type="KEGG" id="blr:BRLA_c017750"/>
<proteinExistence type="predicted"/>
<accession>A0A075R4J1</accession>
<keyword evidence="2" id="KW-1185">Reference proteome</keyword>
<dbReference type="HOGENOM" id="CLU_697695_0_0_9"/>
<evidence type="ECO:0000313" key="2">
    <source>
        <dbReference type="Proteomes" id="UP000005850"/>
    </source>
</evidence>
<name>A0A075R4J1_BRELA</name>
<gene>
    <name evidence="1" type="ORF">BRLA_c017750</name>
</gene>
<dbReference type="RefSeq" id="WP_003337772.1">
    <property type="nucleotide sequence ID" value="NZ_CP007806.1"/>
</dbReference>
<protein>
    <submittedName>
        <fullName evidence="1">Uncharacterized protein</fullName>
    </submittedName>
</protein>